<name>A0A9N9FUH1_9GLOM</name>
<comment type="caution">
    <text evidence="2">The sequence shown here is derived from an EMBL/GenBank/DDBJ whole genome shotgun (WGS) entry which is preliminary data.</text>
</comment>
<sequence>MHNNKGPEMISYEIFEEIRKQLGWQKIILSFAFFTTRKAREVEDTDGTGYPKNSDNYSPKNARRPRGDYWEIGQGKKFWAFTDNKEIRKRIENLLRNREVDKSEYEYDSNKTPTRENLFVKHMTETPITLNRKDGTSGSAEAIIHSYYVVKNTSSRAKISTTWRFRNSSVYEVLCDTLVFDGLHILVFEVLGDALASDGPLRAARERRGVACCGRGGEN</sequence>
<dbReference type="AlphaFoldDB" id="A0A9N9FUH1"/>
<dbReference type="Proteomes" id="UP000789831">
    <property type="component" value="Unassembled WGS sequence"/>
</dbReference>
<protein>
    <submittedName>
        <fullName evidence="2">9102_t:CDS:1</fullName>
    </submittedName>
</protein>
<evidence type="ECO:0000256" key="1">
    <source>
        <dbReference type="SAM" id="MobiDB-lite"/>
    </source>
</evidence>
<dbReference type="EMBL" id="CAJVPL010001242">
    <property type="protein sequence ID" value="CAG8560999.1"/>
    <property type="molecule type" value="Genomic_DNA"/>
</dbReference>
<evidence type="ECO:0000313" key="3">
    <source>
        <dbReference type="Proteomes" id="UP000789831"/>
    </source>
</evidence>
<organism evidence="2 3">
    <name type="scientific">Ambispora gerdemannii</name>
    <dbReference type="NCBI Taxonomy" id="144530"/>
    <lineage>
        <taxon>Eukaryota</taxon>
        <taxon>Fungi</taxon>
        <taxon>Fungi incertae sedis</taxon>
        <taxon>Mucoromycota</taxon>
        <taxon>Glomeromycotina</taxon>
        <taxon>Glomeromycetes</taxon>
        <taxon>Archaeosporales</taxon>
        <taxon>Ambisporaceae</taxon>
        <taxon>Ambispora</taxon>
    </lineage>
</organism>
<reference evidence="2" key="1">
    <citation type="submission" date="2021-06" db="EMBL/GenBank/DDBJ databases">
        <authorList>
            <person name="Kallberg Y."/>
            <person name="Tangrot J."/>
            <person name="Rosling A."/>
        </authorList>
    </citation>
    <scope>NUCLEOTIDE SEQUENCE</scope>
    <source>
        <strain evidence="2">MT106</strain>
    </source>
</reference>
<evidence type="ECO:0000313" key="2">
    <source>
        <dbReference type="EMBL" id="CAG8560999.1"/>
    </source>
</evidence>
<feature type="region of interest" description="Disordered" evidence="1">
    <location>
        <begin position="42"/>
        <end position="62"/>
    </location>
</feature>
<proteinExistence type="predicted"/>
<gene>
    <name evidence="2" type="ORF">AGERDE_LOCUS7151</name>
</gene>
<keyword evidence="3" id="KW-1185">Reference proteome</keyword>
<accession>A0A9N9FUH1</accession>